<dbReference type="InterPro" id="IPR015590">
    <property type="entry name" value="Aldehyde_DH_dom"/>
</dbReference>
<gene>
    <name evidence="3" type="primary">gabD2</name>
    <name evidence="3" type="ORF">SDC9_113016</name>
</gene>
<accession>A0A645BKW6</accession>
<evidence type="ECO:0000259" key="2">
    <source>
        <dbReference type="Pfam" id="PF00171"/>
    </source>
</evidence>
<organism evidence="3">
    <name type="scientific">bioreactor metagenome</name>
    <dbReference type="NCBI Taxonomy" id="1076179"/>
    <lineage>
        <taxon>unclassified sequences</taxon>
        <taxon>metagenomes</taxon>
        <taxon>ecological metagenomes</taxon>
    </lineage>
</organism>
<dbReference type="PANTHER" id="PTHR11699">
    <property type="entry name" value="ALDEHYDE DEHYDROGENASE-RELATED"/>
    <property type="match status" value="1"/>
</dbReference>
<keyword evidence="1 3" id="KW-0560">Oxidoreductase</keyword>
<dbReference type="InterPro" id="IPR016162">
    <property type="entry name" value="Ald_DH_N"/>
</dbReference>
<dbReference type="Gene3D" id="3.40.605.10">
    <property type="entry name" value="Aldehyde Dehydrogenase, Chain A, domain 1"/>
    <property type="match status" value="1"/>
</dbReference>
<dbReference type="AlphaFoldDB" id="A0A645BKW6"/>
<protein>
    <submittedName>
        <fullName evidence="3">Putative succinate-semialdehyde dehydrogenase [NADP(+)] 2</fullName>
        <ecNumber evidence="3">1.2.1.79</ecNumber>
    </submittedName>
</protein>
<dbReference type="GO" id="GO:0036243">
    <property type="term" value="F:succinate-semialdehyde dehydrogenase (NADP+) activity"/>
    <property type="evidence" value="ECO:0007669"/>
    <property type="project" value="UniProtKB-EC"/>
</dbReference>
<evidence type="ECO:0000256" key="1">
    <source>
        <dbReference type="ARBA" id="ARBA00023002"/>
    </source>
</evidence>
<dbReference type="SUPFAM" id="SSF53720">
    <property type="entry name" value="ALDH-like"/>
    <property type="match status" value="1"/>
</dbReference>
<proteinExistence type="predicted"/>
<evidence type="ECO:0000313" key="3">
    <source>
        <dbReference type="EMBL" id="MPM66109.1"/>
    </source>
</evidence>
<sequence>MLADADLRSAAIGAVRAAFASAGQLCIGVERIYVEQSVHRAFLERFLAVVARMRLGVGLAWDLDMGTLVSARQLERVSDLVADAVARGATVLAGGRPRPDLAPWYYEPTVLADVPDDARLTRTEAFGPVVSVQPVADLDEAVALANASDYGLSASVWTSGRRGEAVARRLEVGTVNVNEAYAAAWASHAAPMGGWKDSGMGRRHGVEGLLKFTESRTIATQRLLPLEPPPGRPGAARAFAAGMTPVIRLLDRFR</sequence>
<dbReference type="FunFam" id="3.40.309.10:FF:000009">
    <property type="entry name" value="Aldehyde dehydrogenase A"/>
    <property type="match status" value="1"/>
</dbReference>
<name>A0A645BKW6_9ZZZZ</name>
<reference evidence="3" key="1">
    <citation type="submission" date="2019-08" db="EMBL/GenBank/DDBJ databases">
        <authorList>
            <person name="Kucharzyk K."/>
            <person name="Murdoch R.W."/>
            <person name="Higgins S."/>
            <person name="Loffler F."/>
        </authorList>
    </citation>
    <scope>NUCLEOTIDE SEQUENCE</scope>
</reference>
<comment type="caution">
    <text evidence="3">The sequence shown here is derived from an EMBL/GenBank/DDBJ whole genome shotgun (WGS) entry which is preliminary data.</text>
</comment>
<dbReference type="InterPro" id="IPR016163">
    <property type="entry name" value="Ald_DH_C"/>
</dbReference>
<dbReference type="InterPro" id="IPR016161">
    <property type="entry name" value="Ald_DH/histidinol_DH"/>
</dbReference>
<dbReference type="EMBL" id="VSSQ01020892">
    <property type="protein sequence ID" value="MPM66109.1"/>
    <property type="molecule type" value="Genomic_DNA"/>
</dbReference>
<dbReference type="Pfam" id="PF00171">
    <property type="entry name" value="Aldedh"/>
    <property type="match status" value="1"/>
</dbReference>
<dbReference type="EC" id="1.2.1.79" evidence="3"/>
<feature type="domain" description="Aldehyde dehydrogenase" evidence="2">
    <location>
        <begin position="2"/>
        <end position="218"/>
    </location>
</feature>
<dbReference type="Gene3D" id="3.40.309.10">
    <property type="entry name" value="Aldehyde Dehydrogenase, Chain A, domain 2"/>
    <property type="match status" value="1"/>
</dbReference>